<reference evidence="2 3" key="1">
    <citation type="submission" date="2014-07" db="EMBL/GenBank/DDBJ databases">
        <title>Methanogenic archaea and the global carbon cycle.</title>
        <authorList>
            <person name="Henriksen J.R."/>
            <person name="Luke J."/>
            <person name="Reinhart S."/>
            <person name="Benedict M.N."/>
            <person name="Youngblut N.D."/>
            <person name="Metcalf M.E."/>
            <person name="Whitaker R.J."/>
            <person name="Metcalf W.W."/>
        </authorList>
    </citation>
    <scope>NUCLEOTIDE SEQUENCE [LARGE SCALE GENOMIC DNA]</scope>
    <source>
        <strain evidence="2 3">HB-1</strain>
    </source>
</reference>
<keyword evidence="1" id="KW-0472">Membrane</keyword>
<keyword evidence="1" id="KW-0812">Transmembrane</keyword>
<dbReference type="PATRIC" id="fig|1434110.4.peg.3403"/>
<feature type="transmembrane region" description="Helical" evidence="1">
    <location>
        <begin position="691"/>
        <end position="711"/>
    </location>
</feature>
<evidence type="ECO:0000313" key="3">
    <source>
        <dbReference type="Proteomes" id="UP000033101"/>
    </source>
</evidence>
<organism evidence="2 3">
    <name type="scientific">Methanosarcina horonobensis HB-1 = JCM 15518</name>
    <dbReference type="NCBI Taxonomy" id="1434110"/>
    <lineage>
        <taxon>Archaea</taxon>
        <taxon>Methanobacteriati</taxon>
        <taxon>Methanobacteriota</taxon>
        <taxon>Stenosarchaea group</taxon>
        <taxon>Methanomicrobia</taxon>
        <taxon>Methanosarcinales</taxon>
        <taxon>Methanosarcinaceae</taxon>
        <taxon>Methanosarcina</taxon>
    </lineage>
</organism>
<keyword evidence="1" id="KW-1133">Transmembrane helix</keyword>
<dbReference type="Pfam" id="PF13620">
    <property type="entry name" value="CarboxypepD_reg"/>
    <property type="match status" value="1"/>
</dbReference>
<dbReference type="STRING" id="1434110.MSHOH_2638"/>
<dbReference type="HOGENOM" id="CLU_364741_0_0_2"/>
<dbReference type="OrthoDB" id="134177at2157"/>
<dbReference type="SUPFAM" id="SSF49464">
    <property type="entry name" value="Carboxypeptidase regulatory domain-like"/>
    <property type="match status" value="1"/>
</dbReference>
<evidence type="ECO:0000313" key="2">
    <source>
        <dbReference type="EMBL" id="AKB79121.1"/>
    </source>
</evidence>
<evidence type="ECO:0008006" key="4">
    <source>
        <dbReference type="Google" id="ProtNLM"/>
    </source>
</evidence>
<feature type="transmembrane region" description="Helical" evidence="1">
    <location>
        <begin position="739"/>
        <end position="758"/>
    </location>
</feature>
<dbReference type="GeneID" id="24831939"/>
<gene>
    <name evidence="2" type="ORF">MSHOH_2638</name>
</gene>
<sequence>MKKILLSFFLLLFLPYTGGAFEDNCERGVISDYWVTGYYISSYYTDPSGRSDTVLYIGAGGSGDDVSITSINTLNPAYFSFIFLDGACGASNKYNINYLNPTTGATQVQISITDATNKISDNSKVEIIREGSYFNVYSNGVLISSTADPGGVSENVKVSFSFYSASSFTKWMYIDDITDGSMIGTGKIYYESATSIPITWSAKLMRSYETQHEISLYSITNPNNAGKIISWNIPQDDNATTNEYGYFSFSRSGVLGDNHGLYLLEMTRGSIVLTDTYFYYDQLANPQGYPEVLFLASSDVDAEIIDEDVNGGEIAGGGSVYLYPEINENGIYNITYNIKETPFSISVTLTKIYNNTALNGTNIHFTGLSGQNYYVSVDSTPINGTNGADTWDCSLTWDQNTHIISFAPDYTLPGVWGYVKNADTQAAIKSATVTVTNGSLFTEYLYTDSNGMYYLTKGISEGPYNLTAAKTGYTTSNPFLLTTTAGTTTRKDIFLEKTSGSGVYYAPHDVTFTVLEFWYSSIGLPGVSYAVYDDENESIKNGTTGSKGTFTVKEMDQGINYTITLTHNGNTYTEYIEPGLTEYNIVLNKEGIIHQYYNPWLNLSYSETQNNVTVAYNSNKTVSTASFTVIASNGSQVQADTLNTTSGSFLFSFTEGDYIMQFGIEASDGSTAAQAWSISSPPVVTLFPASYPAWLKNMLFVAIIIIFLLAFGKAKNDIACGSVAVLTSLAYYFEWLSCSFNFVVLIWIIAAGAIFLHYKRTGAVG</sequence>
<keyword evidence="3" id="KW-1185">Reference proteome</keyword>
<dbReference type="EMBL" id="CP009516">
    <property type="protein sequence ID" value="AKB79121.1"/>
    <property type="molecule type" value="Genomic_DNA"/>
</dbReference>
<proteinExistence type="predicted"/>
<dbReference type="KEGG" id="mhor:MSHOH_2638"/>
<dbReference type="RefSeq" id="WP_048140547.1">
    <property type="nucleotide sequence ID" value="NZ_CP009516.1"/>
</dbReference>
<protein>
    <recommendedName>
        <fullName evidence="4">Carboxypeptidase regulatory-like domain-containing protein</fullName>
    </recommendedName>
</protein>
<dbReference type="InterPro" id="IPR008969">
    <property type="entry name" value="CarboxyPept-like_regulatory"/>
</dbReference>
<accession>A0A0E3SE02</accession>
<dbReference type="Proteomes" id="UP000033101">
    <property type="component" value="Chromosome"/>
</dbReference>
<dbReference type="Gene3D" id="2.60.40.1120">
    <property type="entry name" value="Carboxypeptidase-like, regulatory domain"/>
    <property type="match status" value="1"/>
</dbReference>
<evidence type="ECO:0000256" key="1">
    <source>
        <dbReference type="SAM" id="Phobius"/>
    </source>
</evidence>
<name>A0A0E3SE02_9EURY</name>
<dbReference type="AlphaFoldDB" id="A0A0E3SE02"/>